<sequence>MDDLCLFRIDLGFAGATRHWPVAVGLTASDAAVCHDTCHPAPDLVLQVGQEEGRDQASDADLDRIGPAVMHGDDVDARKGQPLVDAREVFLVAAETI</sequence>
<proteinExistence type="predicted"/>
<protein>
    <submittedName>
        <fullName evidence="1">Uncharacterized protein</fullName>
    </submittedName>
</protein>
<dbReference type="Proteomes" id="UP001149822">
    <property type="component" value="Unassembled WGS sequence"/>
</dbReference>
<reference evidence="1" key="1">
    <citation type="submission" date="2022-12" db="EMBL/GenBank/DDBJ databases">
        <title>Paracoccus sp. EF6 isolated from a lake water.</title>
        <authorList>
            <person name="Liu H."/>
        </authorList>
    </citation>
    <scope>NUCLEOTIDE SEQUENCE</scope>
    <source>
        <strain evidence="1">EF6</strain>
    </source>
</reference>
<evidence type="ECO:0000313" key="2">
    <source>
        <dbReference type="Proteomes" id="UP001149822"/>
    </source>
</evidence>
<accession>A0ABT4J703</accession>
<gene>
    <name evidence="1" type="ORF">OU682_14700</name>
</gene>
<evidence type="ECO:0000313" key="1">
    <source>
        <dbReference type="EMBL" id="MCZ0962867.1"/>
    </source>
</evidence>
<organism evidence="1 2">
    <name type="scientific">Paracoccus benzoatiresistens</name>
    <dbReference type="NCBI Taxonomy" id="2997341"/>
    <lineage>
        <taxon>Bacteria</taxon>
        <taxon>Pseudomonadati</taxon>
        <taxon>Pseudomonadota</taxon>
        <taxon>Alphaproteobacteria</taxon>
        <taxon>Rhodobacterales</taxon>
        <taxon>Paracoccaceae</taxon>
        <taxon>Paracoccus</taxon>
    </lineage>
</organism>
<dbReference type="EMBL" id="JAPTYD010000024">
    <property type="protein sequence ID" value="MCZ0962867.1"/>
    <property type="molecule type" value="Genomic_DNA"/>
</dbReference>
<comment type="caution">
    <text evidence="1">The sequence shown here is derived from an EMBL/GenBank/DDBJ whole genome shotgun (WGS) entry which is preliminary data.</text>
</comment>
<name>A0ABT4J703_9RHOB</name>
<keyword evidence="2" id="KW-1185">Reference proteome</keyword>